<keyword evidence="3" id="KW-1133">Transmembrane helix</keyword>
<dbReference type="PROSITE" id="PS50850">
    <property type="entry name" value="MFS"/>
    <property type="match status" value="1"/>
</dbReference>
<dbReference type="InterPro" id="IPR011701">
    <property type="entry name" value="MFS"/>
</dbReference>
<feature type="transmembrane region" description="Helical" evidence="3">
    <location>
        <begin position="416"/>
        <end position="442"/>
    </location>
</feature>
<feature type="transmembrane region" description="Helical" evidence="3">
    <location>
        <begin position="221"/>
        <end position="242"/>
    </location>
</feature>
<evidence type="ECO:0000313" key="6">
    <source>
        <dbReference type="Proteomes" id="UP000813824"/>
    </source>
</evidence>
<evidence type="ECO:0000256" key="1">
    <source>
        <dbReference type="ARBA" id="ARBA00004141"/>
    </source>
</evidence>
<dbReference type="Gene3D" id="1.20.1250.20">
    <property type="entry name" value="MFS general substrate transporter like domains"/>
    <property type="match status" value="2"/>
</dbReference>
<accession>A0A8K0UY76</accession>
<feature type="transmembrane region" description="Helical" evidence="3">
    <location>
        <begin position="190"/>
        <end position="209"/>
    </location>
</feature>
<dbReference type="PANTHER" id="PTHR11360">
    <property type="entry name" value="MONOCARBOXYLATE TRANSPORTER"/>
    <property type="match status" value="1"/>
</dbReference>
<comment type="similarity">
    <text evidence="2">Belongs to the major facilitator superfamily. Monocarboxylate porter (TC 2.A.1.13) family.</text>
</comment>
<comment type="subcellular location">
    <subcellularLocation>
        <location evidence="1">Membrane</location>
        <topology evidence="1">Multi-pass membrane protein</topology>
    </subcellularLocation>
</comment>
<sequence>MPSPYPQVSLDDKSFIQSDMTLAATSPSTKSVVDEKAYSINDIASESTQTAEDDYPDGGIRAWLVVFGVTCGAFATFGYLNAWGVFQAYYEENMMKDVSSSSVAWIGSIQNALVFAPGLITGRMFDKGYLKLPMAIASAVLIVATLLTAECTKYWHFLLCQGFATGIASGVVFGPMIGVLAHWFKKRKSVAFALASSGSAIGGITFPIVSRNLIPHVGFAWTMRILAFVQLGALMVSNLTIARRLPIKPTATSLVDFRAFKEPAYAVYCGAGFLGFLGFTTLITYIDISAVSVGVPSHFAFYLVSCVNAGSAVGRVIGGIIADKIGAVNVIAPMSLIAVATTLGWPFARTEGEFVAVAIIFGLSWGNFSSLIFAPVVELSNVGDVGTRLGMFMTVLACGSVLGPPISGAINEKTGTYVPVAIFAGCVIAGSICSFLAVRFMVLRRWRGKF</sequence>
<evidence type="ECO:0000313" key="5">
    <source>
        <dbReference type="EMBL" id="KAH8106902.1"/>
    </source>
</evidence>
<feature type="transmembrane region" description="Helical" evidence="3">
    <location>
        <begin position="389"/>
        <end position="410"/>
    </location>
</feature>
<dbReference type="SUPFAM" id="SSF103473">
    <property type="entry name" value="MFS general substrate transporter"/>
    <property type="match status" value="1"/>
</dbReference>
<protein>
    <submittedName>
        <fullName evidence="5">Major facilitator superfamily domain-containing protein</fullName>
    </submittedName>
</protein>
<dbReference type="AlphaFoldDB" id="A0A8K0UY76"/>
<evidence type="ECO:0000256" key="3">
    <source>
        <dbReference type="SAM" id="Phobius"/>
    </source>
</evidence>
<keyword evidence="6" id="KW-1185">Reference proteome</keyword>
<feature type="transmembrane region" description="Helical" evidence="3">
    <location>
        <begin position="155"/>
        <end position="183"/>
    </location>
</feature>
<feature type="transmembrane region" description="Helical" evidence="3">
    <location>
        <begin position="263"/>
        <end position="286"/>
    </location>
</feature>
<feature type="domain" description="Major facilitator superfamily (MFS) profile" evidence="4">
    <location>
        <begin position="264"/>
        <end position="450"/>
    </location>
</feature>
<comment type="caution">
    <text evidence="5">The sequence shown here is derived from an EMBL/GenBank/DDBJ whole genome shotgun (WGS) entry which is preliminary data.</text>
</comment>
<keyword evidence="3" id="KW-0812">Transmembrane</keyword>
<reference evidence="5" key="1">
    <citation type="journal article" date="2021" name="New Phytol.">
        <title>Evolutionary innovations through gain and loss of genes in the ectomycorrhizal Boletales.</title>
        <authorList>
            <person name="Wu G."/>
            <person name="Miyauchi S."/>
            <person name="Morin E."/>
            <person name="Kuo A."/>
            <person name="Drula E."/>
            <person name="Varga T."/>
            <person name="Kohler A."/>
            <person name="Feng B."/>
            <person name="Cao Y."/>
            <person name="Lipzen A."/>
            <person name="Daum C."/>
            <person name="Hundley H."/>
            <person name="Pangilinan J."/>
            <person name="Johnson J."/>
            <person name="Barry K."/>
            <person name="LaButti K."/>
            <person name="Ng V."/>
            <person name="Ahrendt S."/>
            <person name="Min B."/>
            <person name="Choi I.G."/>
            <person name="Park H."/>
            <person name="Plett J.M."/>
            <person name="Magnuson J."/>
            <person name="Spatafora J.W."/>
            <person name="Nagy L.G."/>
            <person name="Henrissat B."/>
            <person name="Grigoriev I.V."/>
            <person name="Yang Z.L."/>
            <person name="Xu J."/>
            <person name="Martin F.M."/>
        </authorList>
    </citation>
    <scope>NUCLEOTIDE SEQUENCE</scope>
    <source>
        <strain evidence="5">KKN 215</strain>
    </source>
</reference>
<dbReference type="InterPro" id="IPR050327">
    <property type="entry name" value="Proton-linked_MCT"/>
</dbReference>
<feature type="transmembrane region" description="Helical" evidence="3">
    <location>
        <begin position="132"/>
        <end position="149"/>
    </location>
</feature>
<feature type="transmembrane region" description="Helical" evidence="3">
    <location>
        <begin position="62"/>
        <end position="82"/>
    </location>
</feature>
<dbReference type="GO" id="GO:0016020">
    <property type="term" value="C:membrane"/>
    <property type="evidence" value="ECO:0007669"/>
    <property type="project" value="UniProtKB-SubCell"/>
</dbReference>
<dbReference type="Pfam" id="PF07690">
    <property type="entry name" value="MFS_1"/>
    <property type="match status" value="1"/>
</dbReference>
<dbReference type="GO" id="GO:0022857">
    <property type="term" value="F:transmembrane transporter activity"/>
    <property type="evidence" value="ECO:0007669"/>
    <property type="project" value="InterPro"/>
</dbReference>
<keyword evidence="3" id="KW-0472">Membrane</keyword>
<feature type="transmembrane region" description="Helical" evidence="3">
    <location>
        <begin position="330"/>
        <end position="348"/>
    </location>
</feature>
<dbReference type="InterPro" id="IPR020846">
    <property type="entry name" value="MFS_dom"/>
</dbReference>
<dbReference type="EMBL" id="JAEVFJ010000002">
    <property type="protein sequence ID" value="KAH8106902.1"/>
    <property type="molecule type" value="Genomic_DNA"/>
</dbReference>
<dbReference type="PANTHER" id="PTHR11360:SF284">
    <property type="entry name" value="EG:103B4.3 PROTEIN-RELATED"/>
    <property type="match status" value="1"/>
</dbReference>
<proteinExistence type="inferred from homology"/>
<evidence type="ECO:0000256" key="2">
    <source>
        <dbReference type="ARBA" id="ARBA00006727"/>
    </source>
</evidence>
<dbReference type="Proteomes" id="UP000813824">
    <property type="component" value="Unassembled WGS sequence"/>
</dbReference>
<dbReference type="InterPro" id="IPR036259">
    <property type="entry name" value="MFS_trans_sf"/>
</dbReference>
<dbReference type="OrthoDB" id="6509908at2759"/>
<organism evidence="5 6">
    <name type="scientific">Cristinia sonorae</name>
    <dbReference type="NCBI Taxonomy" id="1940300"/>
    <lineage>
        <taxon>Eukaryota</taxon>
        <taxon>Fungi</taxon>
        <taxon>Dikarya</taxon>
        <taxon>Basidiomycota</taxon>
        <taxon>Agaricomycotina</taxon>
        <taxon>Agaricomycetes</taxon>
        <taxon>Agaricomycetidae</taxon>
        <taxon>Agaricales</taxon>
        <taxon>Pleurotineae</taxon>
        <taxon>Stephanosporaceae</taxon>
        <taxon>Cristinia</taxon>
    </lineage>
</organism>
<gene>
    <name evidence="5" type="ORF">BXZ70DRAFT_258322</name>
</gene>
<name>A0A8K0UY76_9AGAR</name>
<evidence type="ECO:0000259" key="4">
    <source>
        <dbReference type="PROSITE" id="PS50850"/>
    </source>
</evidence>
<feature type="transmembrane region" description="Helical" evidence="3">
    <location>
        <begin position="298"/>
        <end position="318"/>
    </location>
</feature>
<feature type="transmembrane region" description="Helical" evidence="3">
    <location>
        <begin position="354"/>
        <end position="377"/>
    </location>
</feature>